<feature type="transmembrane region" description="Helical" evidence="11">
    <location>
        <begin position="392"/>
        <end position="412"/>
    </location>
</feature>
<dbReference type="PANTHER" id="PTHR45620:SF42">
    <property type="entry name" value="G-PROTEIN COUPLED RECEPTOR SEB-2"/>
    <property type="match status" value="1"/>
</dbReference>
<dbReference type="SUPFAM" id="SSF111418">
    <property type="entry name" value="Hormone receptor domain"/>
    <property type="match status" value="1"/>
</dbReference>
<dbReference type="Pfam" id="PF00002">
    <property type="entry name" value="7tm_2"/>
    <property type="match status" value="1"/>
</dbReference>
<evidence type="ECO:0000259" key="13">
    <source>
        <dbReference type="PROSITE" id="PS50261"/>
    </source>
</evidence>
<evidence type="ECO:0000259" key="12">
    <source>
        <dbReference type="PROSITE" id="PS50227"/>
    </source>
</evidence>
<keyword evidence="3" id="KW-1003">Cell membrane</keyword>
<dbReference type="InterPro" id="IPR017981">
    <property type="entry name" value="GPCR_2-like_7TM"/>
</dbReference>
<comment type="similarity">
    <text evidence="2">Belongs to the G-protein coupled receptor 2 family.</text>
</comment>
<dbReference type="PRINTS" id="PR00249">
    <property type="entry name" value="GPCRSECRETIN"/>
</dbReference>
<keyword evidence="9" id="KW-0325">Glycoprotein</keyword>
<dbReference type="Pfam" id="PF02793">
    <property type="entry name" value="HRM"/>
    <property type="match status" value="1"/>
</dbReference>
<dbReference type="Proteomes" id="UP000242188">
    <property type="component" value="Unassembled WGS sequence"/>
</dbReference>
<dbReference type="GO" id="GO:0008528">
    <property type="term" value="F:G protein-coupled peptide receptor activity"/>
    <property type="evidence" value="ECO:0007669"/>
    <property type="project" value="TreeGrafter"/>
</dbReference>
<dbReference type="InterPro" id="IPR000832">
    <property type="entry name" value="GPCR_2_secretin-like"/>
</dbReference>
<evidence type="ECO:0000256" key="1">
    <source>
        <dbReference type="ARBA" id="ARBA00004651"/>
    </source>
</evidence>
<protein>
    <submittedName>
        <fullName evidence="14">Calcitonin gene-related peptide type 1 receptor</fullName>
    </submittedName>
</protein>
<keyword evidence="8 14" id="KW-0675">Receptor</keyword>
<sequence>MFCRESSGNHTLGVFKLLSCTLCYNYIMKMDAKFFKVPISEPEGFAFLAGPESGLEPGTLVIPDMRNASSINSICSTMDEEKCEWWKTCCDAAVKCCERQMNMGSTSPKSGYCPRTWDGFGCFDDTRAGGRAYLDCPAYVEHSVPYAQAYKDCTENGTWFTLTDARTGHNFEWTNYSTCLDIENQQQLVYVGFICSLISIILLVPSCIVFLAFRQLRVQQRIRLHVCLFASFTVSAFLTILWDFLVVYDRVKKANNREDSLMVQNTGGCKLLYVLHRYIQMCNYFWMFCEGFYLHRLIVHAFEVPKTLIGYYIFGWGGSWIPIIIYSVIRAVDTDLDQSNCWVKHAGGFEYFIYIPILVTLAINIFFFINILRILLTQLQSHPNEPSNYRRAFRATFVLVPLFGIQSILVIYRPNASGSAMFVYEVAKTIVINTQGGIISLIFCVFNGEVR</sequence>
<feature type="transmembrane region" description="Helical" evidence="11">
    <location>
        <begin position="284"/>
        <end position="302"/>
    </location>
</feature>
<feature type="domain" description="G-protein coupled receptors family 2 profile 1" evidence="12">
    <location>
        <begin position="95"/>
        <end position="183"/>
    </location>
</feature>
<keyword evidence="7 11" id="KW-0472">Membrane</keyword>
<dbReference type="InterPro" id="IPR036445">
    <property type="entry name" value="GPCR_2_extracell_dom_sf"/>
</dbReference>
<dbReference type="GO" id="GO:0007166">
    <property type="term" value="P:cell surface receptor signaling pathway"/>
    <property type="evidence" value="ECO:0007669"/>
    <property type="project" value="InterPro"/>
</dbReference>
<organism evidence="14 15">
    <name type="scientific">Mizuhopecten yessoensis</name>
    <name type="common">Japanese scallop</name>
    <name type="synonym">Patinopecten yessoensis</name>
    <dbReference type="NCBI Taxonomy" id="6573"/>
    <lineage>
        <taxon>Eukaryota</taxon>
        <taxon>Metazoa</taxon>
        <taxon>Spiralia</taxon>
        <taxon>Lophotrochozoa</taxon>
        <taxon>Mollusca</taxon>
        <taxon>Bivalvia</taxon>
        <taxon>Autobranchia</taxon>
        <taxon>Pteriomorphia</taxon>
        <taxon>Pectinida</taxon>
        <taxon>Pectinoidea</taxon>
        <taxon>Pectinidae</taxon>
        <taxon>Mizuhopecten</taxon>
    </lineage>
</organism>
<evidence type="ECO:0000256" key="4">
    <source>
        <dbReference type="ARBA" id="ARBA00022692"/>
    </source>
</evidence>
<feature type="transmembrane region" description="Helical" evidence="11">
    <location>
        <begin position="351"/>
        <end position="372"/>
    </location>
</feature>
<evidence type="ECO:0000256" key="9">
    <source>
        <dbReference type="ARBA" id="ARBA00023180"/>
    </source>
</evidence>
<dbReference type="GO" id="GO:0005886">
    <property type="term" value="C:plasma membrane"/>
    <property type="evidence" value="ECO:0007669"/>
    <property type="project" value="UniProtKB-SubCell"/>
</dbReference>
<keyword evidence="15" id="KW-1185">Reference proteome</keyword>
<dbReference type="InterPro" id="IPR017983">
    <property type="entry name" value="GPCR_2_secretin-like_CS"/>
</dbReference>
<keyword evidence="10" id="KW-0807">Transducer</keyword>
<dbReference type="OrthoDB" id="6160250at2759"/>
<dbReference type="CDD" id="cd15041">
    <property type="entry name" value="7tmB1_hormone_R"/>
    <property type="match status" value="1"/>
</dbReference>
<evidence type="ECO:0000256" key="3">
    <source>
        <dbReference type="ARBA" id="ARBA00022475"/>
    </source>
</evidence>
<feature type="transmembrane region" description="Helical" evidence="11">
    <location>
        <begin position="225"/>
        <end position="248"/>
    </location>
</feature>
<evidence type="ECO:0000256" key="10">
    <source>
        <dbReference type="ARBA" id="ARBA00023224"/>
    </source>
</evidence>
<dbReference type="PROSITE" id="PS00649">
    <property type="entry name" value="G_PROTEIN_RECEP_F2_1"/>
    <property type="match status" value="1"/>
</dbReference>
<evidence type="ECO:0000256" key="11">
    <source>
        <dbReference type="SAM" id="Phobius"/>
    </source>
</evidence>
<proteinExistence type="inferred from homology"/>
<dbReference type="GO" id="GO:0007188">
    <property type="term" value="P:adenylate cyclase-modulating G protein-coupled receptor signaling pathway"/>
    <property type="evidence" value="ECO:0007669"/>
    <property type="project" value="TreeGrafter"/>
</dbReference>
<accession>A0A210QG39</accession>
<dbReference type="Gene3D" id="4.10.1240.10">
    <property type="entry name" value="GPCR, family 2, extracellular hormone receptor domain"/>
    <property type="match status" value="1"/>
</dbReference>
<feature type="domain" description="G-protein coupled receptors family 2 profile 2" evidence="13">
    <location>
        <begin position="188"/>
        <end position="447"/>
    </location>
</feature>
<evidence type="ECO:0000313" key="15">
    <source>
        <dbReference type="Proteomes" id="UP000242188"/>
    </source>
</evidence>
<evidence type="ECO:0000256" key="5">
    <source>
        <dbReference type="ARBA" id="ARBA00022989"/>
    </source>
</evidence>
<keyword evidence="6" id="KW-0297">G-protein coupled receptor</keyword>
<dbReference type="AlphaFoldDB" id="A0A210QG39"/>
<dbReference type="InterPro" id="IPR001879">
    <property type="entry name" value="GPCR_2_extracellular_dom"/>
</dbReference>
<feature type="transmembrane region" description="Helical" evidence="11">
    <location>
        <begin position="432"/>
        <end position="450"/>
    </location>
</feature>
<dbReference type="PANTHER" id="PTHR45620">
    <property type="entry name" value="PDF RECEPTOR-LIKE PROTEIN-RELATED"/>
    <property type="match status" value="1"/>
</dbReference>
<evidence type="ECO:0000256" key="7">
    <source>
        <dbReference type="ARBA" id="ARBA00023136"/>
    </source>
</evidence>
<name>A0A210QG39_MIZYE</name>
<evidence type="ECO:0000256" key="2">
    <source>
        <dbReference type="ARBA" id="ARBA00005314"/>
    </source>
</evidence>
<keyword evidence="4 11" id="KW-0812">Transmembrane</keyword>
<dbReference type="Gene3D" id="1.20.1070.10">
    <property type="entry name" value="Rhodopsin 7-helix transmembrane proteins"/>
    <property type="match status" value="1"/>
</dbReference>
<feature type="transmembrane region" description="Helical" evidence="11">
    <location>
        <begin position="188"/>
        <end position="213"/>
    </location>
</feature>
<reference evidence="14 15" key="1">
    <citation type="journal article" date="2017" name="Nat. Ecol. Evol.">
        <title>Scallop genome provides insights into evolution of bilaterian karyotype and development.</title>
        <authorList>
            <person name="Wang S."/>
            <person name="Zhang J."/>
            <person name="Jiao W."/>
            <person name="Li J."/>
            <person name="Xun X."/>
            <person name="Sun Y."/>
            <person name="Guo X."/>
            <person name="Huan P."/>
            <person name="Dong B."/>
            <person name="Zhang L."/>
            <person name="Hu X."/>
            <person name="Sun X."/>
            <person name="Wang J."/>
            <person name="Zhao C."/>
            <person name="Wang Y."/>
            <person name="Wang D."/>
            <person name="Huang X."/>
            <person name="Wang R."/>
            <person name="Lv J."/>
            <person name="Li Y."/>
            <person name="Zhang Z."/>
            <person name="Liu B."/>
            <person name="Lu W."/>
            <person name="Hui Y."/>
            <person name="Liang J."/>
            <person name="Zhou Z."/>
            <person name="Hou R."/>
            <person name="Li X."/>
            <person name="Liu Y."/>
            <person name="Li H."/>
            <person name="Ning X."/>
            <person name="Lin Y."/>
            <person name="Zhao L."/>
            <person name="Xing Q."/>
            <person name="Dou J."/>
            <person name="Li Y."/>
            <person name="Mao J."/>
            <person name="Guo H."/>
            <person name="Dou H."/>
            <person name="Li T."/>
            <person name="Mu C."/>
            <person name="Jiang W."/>
            <person name="Fu Q."/>
            <person name="Fu X."/>
            <person name="Miao Y."/>
            <person name="Liu J."/>
            <person name="Yu Q."/>
            <person name="Li R."/>
            <person name="Liao H."/>
            <person name="Li X."/>
            <person name="Kong Y."/>
            <person name="Jiang Z."/>
            <person name="Chourrout D."/>
            <person name="Li R."/>
            <person name="Bao Z."/>
        </authorList>
    </citation>
    <scope>NUCLEOTIDE SEQUENCE [LARGE SCALE GENOMIC DNA]</scope>
    <source>
        <strain evidence="14 15">PY_sf001</strain>
    </source>
</reference>
<comment type="caution">
    <text evidence="14">The sequence shown here is derived from an EMBL/GenBank/DDBJ whole genome shotgun (WGS) entry which is preliminary data.</text>
</comment>
<dbReference type="InterPro" id="IPR050332">
    <property type="entry name" value="GPCR_2"/>
</dbReference>
<dbReference type="PROSITE" id="PS50227">
    <property type="entry name" value="G_PROTEIN_RECEP_F2_3"/>
    <property type="match status" value="1"/>
</dbReference>
<keyword evidence="5 11" id="KW-1133">Transmembrane helix</keyword>
<dbReference type="EMBL" id="NEDP02003819">
    <property type="protein sequence ID" value="OWF47717.1"/>
    <property type="molecule type" value="Genomic_DNA"/>
</dbReference>
<evidence type="ECO:0000256" key="6">
    <source>
        <dbReference type="ARBA" id="ARBA00023040"/>
    </source>
</evidence>
<comment type="subcellular location">
    <subcellularLocation>
        <location evidence="1">Cell membrane</location>
        <topology evidence="1">Multi-pass membrane protein</topology>
    </subcellularLocation>
</comment>
<dbReference type="SMART" id="SM00008">
    <property type="entry name" value="HormR"/>
    <property type="match status" value="1"/>
</dbReference>
<evidence type="ECO:0000313" key="14">
    <source>
        <dbReference type="EMBL" id="OWF47717.1"/>
    </source>
</evidence>
<gene>
    <name evidence="14" type="ORF">KP79_PYT19358</name>
</gene>
<evidence type="ECO:0000256" key="8">
    <source>
        <dbReference type="ARBA" id="ARBA00023170"/>
    </source>
</evidence>
<feature type="transmembrane region" description="Helical" evidence="11">
    <location>
        <begin position="309"/>
        <end position="331"/>
    </location>
</feature>
<dbReference type="PROSITE" id="PS50261">
    <property type="entry name" value="G_PROTEIN_RECEP_F2_4"/>
    <property type="match status" value="1"/>
</dbReference>